<organism evidence="2">
    <name type="scientific">viral metagenome</name>
    <dbReference type="NCBI Taxonomy" id="1070528"/>
    <lineage>
        <taxon>unclassified sequences</taxon>
        <taxon>metagenomes</taxon>
        <taxon>organismal metagenomes</taxon>
    </lineage>
</organism>
<feature type="region of interest" description="Disordered" evidence="1">
    <location>
        <begin position="128"/>
        <end position="199"/>
    </location>
</feature>
<feature type="compositionally biased region" description="Acidic residues" evidence="1">
    <location>
        <begin position="130"/>
        <end position="141"/>
    </location>
</feature>
<reference evidence="2" key="1">
    <citation type="journal article" date="2020" name="Nature">
        <title>Giant virus diversity and host interactions through global metagenomics.</title>
        <authorList>
            <person name="Schulz F."/>
            <person name="Roux S."/>
            <person name="Paez-Espino D."/>
            <person name="Jungbluth S."/>
            <person name="Walsh D.A."/>
            <person name="Denef V.J."/>
            <person name="McMahon K.D."/>
            <person name="Konstantinidis K.T."/>
            <person name="Eloe-Fadrosh E.A."/>
            <person name="Kyrpides N.C."/>
            <person name="Woyke T."/>
        </authorList>
    </citation>
    <scope>NUCLEOTIDE SEQUENCE</scope>
    <source>
        <strain evidence="2">GVMAG-M-3300023184-51</strain>
    </source>
</reference>
<accession>A0A6C0I6H1</accession>
<proteinExistence type="predicted"/>
<sequence length="219" mass="24660">MPQPLTIVLVDKTGELKDLTVKDYKEDELFKKCGFKKVDGFSKQAEWPVKLNGQKYSIMMFGKDDGKANMENKYDFPPPADNKLLFGCCVLVGQLRDDNGKKSLINLTTDLWTKLYEKLFGGFDDLTATNDDDDDEEDELDAVPKSKKTKSTGYLKDGFVVDDDNEDSNEDNEDYNSSDASDEDSDINKGCDNNDAVDDAMLLEDIGSELSEDSYDYHE</sequence>
<protein>
    <submittedName>
        <fullName evidence="2">Uncharacterized protein</fullName>
    </submittedName>
</protein>
<feature type="compositionally biased region" description="Acidic residues" evidence="1">
    <location>
        <begin position="160"/>
        <end position="185"/>
    </location>
</feature>
<dbReference type="EMBL" id="MN740119">
    <property type="protein sequence ID" value="QHT88608.1"/>
    <property type="molecule type" value="Genomic_DNA"/>
</dbReference>
<evidence type="ECO:0000313" key="2">
    <source>
        <dbReference type="EMBL" id="QHT88608.1"/>
    </source>
</evidence>
<name>A0A6C0I6H1_9ZZZZ</name>
<evidence type="ECO:0000256" key="1">
    <source>
        <dbReference type="SAM" id="MobiDB-lite"/>
    </source>
</evidence>
<dbReference type="AlphaFoldDB" id="A0A6C0I6H1"/>